<dbReference type="EMBL" id="CAJOBC010007144">
    <property type="protein sequence ID" value="CAF3922710.1"/>
    <property type="molecule type" value="Genomic_DNA"/>
</dbReference>
<dbReference type="Proteomes" id="UP000681722">
    <property type="component" value="Unassembled WGS sequence"/>
</dbReference>
<dbReference type="SUPFAM" id="SSF52047">
    <property type="entry name" value="RNI-like"/>
    <property type="match status" value="1"/>
</dbReference>
<keyword evidence="3" id="KW-1185">Reference proteome</keyword>
<evidence type="ECO:0000313" key="2">
    <source>
        <dbReference type="EMBL" id="CAF3922710.1"/>
    </source>
</evidence>
<dbReference type="OrthoDB" id="10054700at2759"/>
<evidence type="ECO:0000313" key="3">
    <source>
        <dbReference type="Proteomes" id="UP000663829"/>
    </source>
</evidence>
<comment type="caution">
    <text evidence="1">The sequence shown here is derived from an EMBL/GenBank/DDBJ whole genome shotgun (WGS) entry which is preliminary data.</text>
</comment>
<protein>
    <submittedName>
        <fullName evidence="1">Uncharacterized protein</fullName>
    </submittedName>
</protein>
<dbReference type="Proteomes" id="UP000663829">
    <property type="component" value="Unassembled WGS sequence"/>
</dbReference>
<organism evidence="1 3">
    <name type="scientific">Didymodactylos carnosus</name>
    <dbReference type="NCBI Taxonomy" id="1234261"/>
    <lineage>
        <taxon>Eukaryota</taxon>
        <taxon>Metazoa</taxon>
        <taxon>Spiralia</taxon>
        <taxon>Gnathifera</taxon>
        <taxon>Rotifera</taxon>
        <taxon>Eurotatoria</taxon>
        <taxon>Bdelloidea</taxon>
        <taxon>Philodinida</taxon>
        <taxon>Philodinidae</taxon>
        <taxon>Didymodactylos</taxon>
    </lineage>
</organism>
<sequence>MKETSPRLFQPWDELNTLISSFGLYRSEKAAYDRIIINTLYNTNQIAGAGHPAEVIESVKHDNEDDGLFGRFLLSAPIPHSPLAEEIYDINEDCARLMHLLYIINILNPTENENMAIRFVWYINTKKQLNLSCTVRRQSNGDNQPVNMDIDETDENNPPTALQSVSARNALAITTSQQSVTLRQQLPLDGTRRSQIRRSHSTTTVQNEGLPPHFHSPQILLVGLNKLLVEADLHRCFKVHLEDLLQGSEGQPIWKFDKRDISGDYLSDGNVELIAEKLRTNTHCALLQLSENNITDMGVGYLAEI</sequence>
<dbReference type="AlphaFoldDB" id="A0A814TB26"/>
<proteinExistence type="predicted"/>
<accession>A0A814TB26</accession>
<name>A0A814TB26_9BILA</name>
<gene>
    <name evidence="1" type="ORF">GPM918_LOCUS21590</name>
    <name evidence="2" type="ORF">SRO942_LOCUS21587</name>
</gene>
<dbReference type="EMBL" id="CAJNOQ010007145">
    <property type="protein sequence ID" value="CAF1159248.1"/>
    <property type="molecule type" value="Genomic_DNA"/>
</dbReference>
<evidence type="ECO:0000313" key="1">
    <source>
        <dbReference type="EMBL" id="CAF1159248.1"/>
    </source>
</evidence>
<reference evidence="1" key="1">
    <citation type="submission" date="2021-02" db="EMBL/GenBank/DDBJ databases">
        <authorList>
            <person name="Nowell W R."/>
        </authorList>
    </citation>
    <scope>NUCLEOTIDE SEQUENCE</scope>
</reference>